<organism evidence="2 3">
    <name type="scientific">Flavobacterium piscis</name>
    <dbReference type="NCBI Taxonomy" id="1114874"/>
    <lineage>
        <taxon>Bacteria</taxon>
        <taxon>Pseudomonadati</taxon>
        <taxon>Bacteroidota</taxon>
        <taxon>Flavobacteriia</taxon>
        <taxon>Flavobacteriales</taxon>
        <taxon>Flavobacteriaceae</taxon>
        <taxon>Flavobacterium</taxon>
    </lineage>
</organism>
<gene>
    <name evidence="2" type="ORF">FLP_12875</name>
</gene>
<reference evidence="3" key="1">
    <citation type="submission" date="2016-03" db="EMBL/GenBank/DDBJ databases">
        <title>Draft genome sequence of Paenibacillus glacialis DSM 22343.</title>
        <authorList>
            <person name="Shin S.-K."/>
            <person name="Yi H."/>
        </authorList>
    </citation>
    <scope>NUCLEOTIDE SEQUENCE [LARGE SCALE GENOMIC DNA]</scope>
    <source>
        <strain evidence="3">CCUG 60099</strain>
    </source>
</reference>
<proteinExistence type="predicted"/>
<feature type="region of interest" description="Disordered" evidence="1">
    <location>
        <begin position="38"/>
        <end position="73"/>
    </location>
</feature>
<dbReference type="RefSeq" id="WP_065449892.1">
    <property type="nucleotide sequence ID" value="NZ_LVEN01000027.1"/>
</dbReference>
<feature type="compositionally biased region" description="Polar residues" evidence="1">
    <location>
        <begin position="46"/>
        <end position="73"/>
    </location>
</feature>
<name>A0ABX2XHX0_9FLAO</name>
<accession>A0ABX2XHX0</accession>
<comment type="caution">
    <text evidence="2">The sequence shown here is derived from an EMBL/GenBank/DDBJ whole genome shotgun (WGS) entry which is preliminary data.</text>
</comment>
<protein>
    <submittedName>
        <fullName evidence="2">Uncharacterized protein</fullName>
    </submittedName>
</protein>
<evidence type="ECO:0000313" key="2">
    <source>
        <dbReference type="EMBL" id="OCB73571.1"/>
    </source>
</evidence>
<keyword evidence="3" id="KW-1185">Reference proteome</keyword>
<dbReference type="EMBL" id="LVEN01000027">
    <property type="protein sequence ID" value="OCB73571.1"/>
    <property type="molecule type" value="Genomic_DNA"/>
</dbReference>
<evidence type="ECO:0000313" key="3">
    <source>
        <dbReference type="Proteomes" id="UP000093343"/>
    </source>
</evidence>
<evidence type="ECO:0000256" key="1">
    <source>
        <dbReference type="SAM" id="MobiDB-lite"/>
    </source>
</evidence>
<dbReference type="Proteomes" id="UP000093343">
    <property type="component" value="Unassembled WGS sequence"/>
</dbReference>
<sequence length="73" mass="8369">MNNSAPNNDKNLKKCPYESLIYGNKSDLVYRKQYTGDWGHWDDLSENTSPCSNSYETKSNDITTSQTKSKIEN</sequence>